<reference evidence="2" key="1">
    <citation type="submission" date="2020-01" db="EMBL/GenBank/DDBJ databases">
        <authorList>
            <person name="Meier V. D."/>
            <person name="Meier V D."/>
        </authorList>
    </citation>
    <scope>NUCLEOTIDE SEQUENCE</scope>
    <source>
        <strain evidence="2">HLG_WM_MAG_10</strain>
    </source>
</reference>
<accession>A0A6S6TPC6</accession>
<protein>
    <recommendedName>
        <fullName evidence="1">Terpene synthase</fullName>
        <ecNumber evidence="1">4.2.3.-</ecNumber>
    </recommendedName>
</protein>
<keyword evidence="1" id="KW-0479">Metal-binding</keyword>
<dbReference type="PANTHER" id="PTHR35201">
    <property type="entry name" value="TERPENE SYNTHASE"/>
    <property type="match status" value="1"/>
</dbReference>
<evidence type="ECO:0000256" key="1">
    <source>
        <dbReference type="RuleBase" id="RU366034"/>
    </source>
</evidence>
<evidence type="ECO:0000313" key="2">
    <source>
        <dbReference type="EMBL" id="CAA6816739.1"/>
    </source>
</evidence>
<name>A0A6S6TPC6_9BACT</name>
<comment type="cofactor">
    <cofactor evidence="1">
        <name>Mg(2+)</name>
        <dbReference type="ChEBI" id="CHEBI:18420"/>
    </cofactor>
</comment>
<comment type="similarity">
    <text evidence="1">Belongs to the terpene synthase family.</text>
</comment>
<sequence length="353" mass="40791">MKNQKKTTFKLALNQPIFSINTFTSRQLTISKLTLKHHEAMDSILHATARLSKELNLQIDQSYAAHTSMTSFLYPKSGKYKVVIVNILYDLLYYIDDLFGEDIEGASQEDKPSLSELMYIWQTGEINTVYYNNQSSKKVKTVCMGMQWVRNKLFQSCEPSFFKKISWLLFEHLRDQLKPGAYESVEEYILLRRNFSGMYVAIYLIEYCTGRYLTEEMLKKVPSLQKAIDLCADIGGLSNDIFSYPKENHSKFNLVNTFQVLNQTKTLDESIQKAIDLVNTCHVDFNIAVKQIHAESLDLATDEKAAILQFTDGLQSILSATYHWQLVTERYRHSDHILEDLKYKSDCLNQKTG</sequence>
<keyword evidence="1" id="KW-0460">Magnesium</keyword>
<keyword evidence="1" id="KW-0456">Lyase</keyword>
<dbReference type="GO" id="GO:0046872">
    <property type="term" value="F:metal ion binding"/>
    <property type="evidence" value="ECO:0007669"/>
    <property type="project" value="UniProtKB-KW"/>
</dbReference>
<dbReference type="Gene3D" id="1.10.600.10">
    <property type="entry name" value="Farnesyl Diphosphate Synthase"/>
    <property type="match status" value="1"/>
</dbReference>
<dbReference type="InterPro" id="IPR034686">
    <property type="entry name" value="Terpene_cyclase-like_2"/>
</dbReference>
<dbReference type="PANTHER" id="PTHR35201:SF4">
    <property type="entry name" value="BETA-PINACENE SYNTHASE-RELATED"/>
    <property type="match status" value="1"/>
</dbReference>
<proteinExistence type="inferred from homology"/>
<dbReference type="SUPFAM" id="SSF48576">
    <property type="entry name" value="Terpenoid synthases"/>
    <property type="match status" value="1"/>
</dbReference>
<gene>
    <name evidence="2" type="ORF">HELGO_WM16970</name>
</gene>
<dbReference type="EC" id="4.2.3.-" evidence="1"/>
<dbReference type="InterPro" id="IPR008949">
    <property type="entry name" value="Isoprenoid_synthase_dom_sf"/>
</dbReference>
<organism evidence="2">
    <name type="scientific">uncultured Aureispira sp</name>
    <dbReference type="NCBI Taxonomy" id="1331704"/>
    <lineage>
        <taxon>Bacteria</taxon>
        <taxon>Pseudomonadati</taxon>
        <taxon>Bacteroidota</taxon>
        <taxon>Saprospiria</taxon>
        <taxon>Saprospirales</taxon>
        <taxon>Saprospiraceae</taxon>
        <taxon>Aureispira</taxon>
        <taxon>environmental samples</taxon>
    </lineage>
</organism>
<dbReference type="Pfam" id="PF19086">
    <property type="entry name" value="Terpene_syn_C_2"/>
    <property type="match status" value="1"/>
</dbReference>
<dbReference type="AlphaFoldDB" id="A0A6S6TPC6"/>
<dbReference type="GO" id="GO:0010333">
    <property type="term" value="F:terpene synthase activity"/>
    <property type="evidence" value="ECO:0007669"/>
    <property type="project" value="InterPro"/>
</dbReference>
<dbReference type="EMBL" id="CACVAQ010000240">
    <property type="protein sequence ID" value="CAA6816739.1"/>
    <property type="molecule type" value="Genomic_DNA"/>
</dbReference>